<evidence type="ECO:0000256" key="4">
    <source>
        <dbReference type="ARBA" id="ARBA00009752"/>
    </source>
</evidence>
<evidence type="ECO:0000256" key="13">
    <source>
        <dbReference type="ARBA" id="ARBA00023170"/>
    </source>
</evidence>
<feature type="domain" description="Ig-like" evidence="25">
    <location>
        <begin position="177"/>
        <end position="267"/>
    </location>
</feature>
<evidence type="ECO:0000256" key="5">
    <source>
        <dbReference type="ARBA" id="ARBA00022475"/>
    </source>
</evidence>
<keyword evidence="27" id="KW-1185">Reference proteome</keyword>
<evidence type="ECO:0000313" key="26">
    <source>
        <dbReference type="EMBL" id="KAK7828474.1"/>
    </source>
</evidence>
<evidence type="ECO:0000313" key="27">
    <source>
        <dbReference type="Proteomes" id="UP001488838"/>
    </source>
</evidence>
<dbReference type="FunFam" id="2.60.40.10:FF:000188">
    <property type="entry name" value="Interleukin-1 receptor accessory protein-like 1"/>
    <property type="match status" value="1"/>
</dbReference>
<evidence type="ECO:0000256" key="15">
    <source>
        <dbReference type="ARBA" id="ARBA00023319"/>
    </source>
</evidence>
<evidence type="ECO:0000256" key="10">
    <source>
        <dbReference type="ARBA" id="ARBA00022989"/>
    </source>
</evidence>
<dbReference type="AlphaFoldDB" id="A0AAW0JPF3"/>
<protein>
    <recommendedName>
        <fullName evidence="18">Interleukin-1 receptor type 2</fullName>
    </recommendedName>
    <alternativeName>
        <fullName evidence="21">CD121 antigen-like family member B</fullName>
    </alternativeName>
    <alternativeName>
        <fullName evidence="22">IL-1 type II receptor</fullName>
    </alternativeName>
    <alternativeName>
        <fullName evidence="19">Interleukin-1 receptor beta</fullName>
    </alternativeName>
    <alternativeName>
        <fullName evidence="20">Interleukin-1 receptor type II</fullName>
    </alternativeName>
</protein>
<dbReference type="Proteomes" id="UP001488838">
    <property type="component" value="Unassembled WGS sequence"/>
</dbReference>
<dbReference type="InterPro" id="IPR015621">
    <property type="entry name" value="IL-1_rcpt_fam"/>
</dbReference>
<dbReference type="PROSITE" id="PS50835">
    <property type="entry name" value="IG_LIKE"/>
    <property type="match status" value="3"/>
</dbReference>
<evidence type="ECO:0000259" key="25">
    <source>
        <dbReference type="PROSITE" id="PS50835"/>
    </source>
</evidence>
<dbReference type="GO" id="GO:0019966">
    <property type="term" value="F:interleukin-1 binding"/>
    <property type="evidence" value="ECO:0007669"/>
    <property type="project" value="TreeGrafter"/>
</dbReference>
<comment type="subunit">
    <text evidence="17">Associates with IL1RAP to form a non-signaling interleukin-1 receptor complex.</text>
</comment>
<comment type="function">
    <text evidence="16">Non-signaling receptor for IL1A, IL1B and IL1RN. Reduces IL1B activities. Serves as a decoy receptor by competitive binding to IL1B and preventing its binding to IL1R1. Also modulates cellular response through non-signaling association with IL1RAP after binding to IL1B. IL1R2 (membrane and secreted forms) preferentially binds IL1B and poorly IL1A and IL1RN. The secreted IL1R2 recruits secreted IL1RAP with high affinity; this complex formation may be the dominant mechanism for neutralization of IL1B by secreted/soluble receptors.</text>
</comment>
<dbReference type="GO" id="GO:0004910">
    <property type="term" value="F:interleukin-1, type II, blocking receptor activity"/>
    <property type="evidence" value="ECO:0007669"/>
    <property type="project" value="InterPro"/>
</dbReference>
<proteinExistence type="inferred from homology"/>
<reference evidence="26 27" key="1">
    <citation type="journal article" date="2023" name="bioRxiv">
        <title>Conserved and derived expression patterns and positive selection on dental genes reveal complex evolutionary context of ever-growing rodent molars.</title>
        <authorList>
            <person name="Calamari Z.T."/>
            <person name="Song A."/>
            <person name="Cohen E."/>
            <person name="Akter M."/>
            <person name="Roy R.D."/>
            <person name="Hallikas O."/>
            <person name="Christensen M.M."/>
            <person name="Li P."/>
            <person name="Marangoni P."/>
            <person name="Jernvall J."/>
            <person name="Klein O.D."/>
        </authorList>
    </citation>
    <scope>NUCLEOTIDE SEQUENCE [LARGE SCALE GENOMIC DNA]</scope>
    <source>
        <strain evidence="26">V071</strain>
    </source>
</reference>
<dbReference type="GO" id="GO:0005886">
    <property type="term" value="C:plasma membrane"/>
    <property type="evidence" value="ECO:0007669"/>
    <property type="project" value="UniProtKB-SubCell"/>
</dbReference>
<evidence type="ECO:0000256" key="24">
    <source>
        <dbReference type="SAM" id="Phobius"/>
    </source>
</evidence>
<keyword evidence="14" id="KW-0325">Glycoprotein</keyword>
<accession>A0AAW0JPF3</accession>
<gene>
    <name evidence="26" type="ORF">U0070_008983</name>
</gene>
<dbReference type="PRINTS" id="PR01536">
    <property type="entry name" value="INTRLKN1R12F"/>
</dbReference>
<evidence type="ECO:0000256" key="14">
    <source>
        <dbReference type="ARBA" id="ARBA00023180"/>
    </source>
</evidence>
<evidence type="ECO:0000256" key="17">
    <source>
        <dbReference type="ARBA" id="ARBA00063913"/>
    </source>
</evidence>
<dbReference type="SMART" id="SM00409">
    <property type="entry name" value="IG"/>
    <property type="match status" value="3"/>
</dbReference>
<dbReference type="Gene3D" id="2.60.40.10">
    <property type="entry name" value="Immunoglobulins"/>
    <property type="match status" value="3"/>
</dbReference>
<keyword evidence="13" id="KW-0675">Receptor</keyword>
<keyword evidence="12" id="KW-1015">Disulfide bond</keyword>
<sequence>MKAFHHRVGGRSENHKRLRESRALGKLVQMMFILCVLVTCVSALTTSSVAHAEQVSESPTTPEKHTELGGNCQFRGRESKSEFRLEGEPVVLRCPLTWPYSDASASSYPFLTWRKVNSSQLIPGDEPRLWVKDASLWVLPAVQPDSGTYICTFRNGSHCEEMSIELKVFKDTEASLPFVSYLQFSTVSTTGLLVCPDLKEFIGKTGGNVQWYKGSVLLERDSKKFLRVRDPTRLLISNTSMEDAGFYRCVATFIHKGTKYNITRNIRLRVEEMTAESIPVIVSPLETIPASLGSRLIVPCKVFLGTDTSSNTIVWWMANSTFISVAYPRGRVTEGLLHQYSENDENYVEVSLIFDPVTREDLNTDFKCVAKNPRSVQSLHTTVKEVSSTFSWGIALAPLSLVFLAVGGIWMHRRCKQRAGKTYGLTKLRTDNQDFPSSPSQIKEMK</sequence>
<feature type="transmembrane region" description="Helical" evidence="24">
    <location>
        <begin position="390"/>
        <end position="411"/>
    </location>
</feature>
<dbReference type="PANTHER" id="PTHR11890:SF3">
    <property type="entry name" value="INTERLEUKIN-1 RECEPTOR TYPE 2"/>
    <property type="match status" value="1"/>
</dbReference>
<dbReference type="InterPro" id="IPR007110">
    <property type="entry name" value="Ig-like_dom"/>
</dbReference>
<evidence type="ECO:0000256" key="2">
    <source>
        <dbReference type="ARBA" id="ARBA00004479"/>
    </source>
</evidence>
<evidence type="ECO:0000256" key="18">
    <source>
        <dbReference type="ARBA" id="ARBA00067897"/>
    </source>
</evidence>
<dbReference type="InterPro" id="IPR013151">
    <property type="entry name" value="Immunoglobulin_dom"/>
</dbReference>
<evidence type="ECO:0000256" key="7">
    <source>
        <dbReference type="ARBA" id="ARBA00022692"/>
    </source>
</evidence>
<dbReference type="InterPro" id="IPR004074">
    <property type="entry name" value="IL-1_rcpt_I/II-typ"/>
</dbReference>
<keyword evidence="5" id="KW-1003">Cell membrane</keyword>
<feature type="compositionally biased region" description="Polar residues" evidence="23">
    <location>
        <begin position="51"/>
        <end position="61"/>
    </location>
</feature>
<keyword evidence="11 24" id="KW-0472">Membrane</keyword>
<evidence type="ECO:0000256" key="20">
    <source>
        <dbReference type="ARBA" id="ARBA00077713"/>
    </source>
</evidence>
<dbReference type="FunFam" id="2.60.40.10:FF:001326">
    <property type="entry name" value="Interleukin 1 receptor type 2"/>
    <property type="match status" value="1"/>
</dbReference>
<organism evidence="26 27">
    <name type="scientific">Myodes glareolus</name>
    <name type="common">Bank vole</name>
    <name type="synonym">Clethrionomys glareolus</name>
    <dbReference type="NCBI Taxonomy" id="447135"/>
    <lineage>
        <taxon>Eukaryota</taxon>
        <taxon>Metazoa</taxon>
        <taxon>Chordata</taxon>
        <taxon>Craniata</taxon>
        <taxon>Vertebrata</taxon>
        <taxon>Euteleostomi</taxon>
        <taxon>Mammalia</taxon>
        <taxon>Eutheria</taxon>
        <taxon>Euarchontoglires</taxon>
        <taxon>Glires</taxon>
        <taxon>Rodentia</taxon>
        <taxon>Myomorpha</taxon>
        <taxon>Muroidea</taxon>
        <taxon>Cricetidae</taxon>
        <taxon>Arvicolinae</taxon>
        <taxon>Myodes</taxon>
    </lineage>
</organism>
<evidence type="ECO:0000256" key="16">
    <source>
        <dbReference type="ARBA" id="ARBA00059777"/>
    </source>
</evidence>
<evidence type="ECO:0000256" key="8">
    <source>
        <dbReference type="ARBA" id="ARBA00022729"/>
    </source>
</evidence>
<comment type="subcellular location">
    <subcellularLocation>
        <location evidence="1">Cell membrane</location>
    </subcellularLocation>
    <subcellularLocation>
        <location evidence="2">Membrane</location>
        <topology evidence="2">Single-pass type I membrane protein</topology>
    </subcellularLocation>
    <subcellularLocation>
        <location evidence="3">Secreted</location>
    </subcellularLocation>
</comment>
<feature type="domain" description="Ig-like" evidence="25">
    <location>
        <begin position="279"/>
        <end position="387"/>
    </location>
</feature>
<dbReference type="InterPro" id="IPR036179">
    <property type="entry name" value="Ig-like_dom_sf"/>
</dbReference>
<feature type="region of interest" description="Disordered" evidence="23">
    <location>
        <begin position="51"/>
        <end position="71"/>
    </location>
</feature>
<evidence type="ECO:0000256" key="11">
    <source>
        <dbReference type="ARBA" id="ARBA00023136"/>
    </source>
</evidence>
<dbReference type="SMART" id="SM00408">
    <property type="entry name" value="IGc2"/>
    <property type="match status" value="2"/>
</dbReference>
<keyword evidence="6" id="KW-0964">Secreted</keyword>
<keyword evidence="9" id="KW-0677">Repeat</keyword>
<dbReference type="FunFam" id="2.60.40.10:FF:001027">
    <property type="entry name" value="Interleukin 1 receptor type 2"/>
    <property type="match status" value="1"/>
</dbReference>
<keyword evidence="8" id="KW-0732">Signal</keyword>
<evidence type="ECO:0000256" key="1">
    <source>
        <dbReference type="ARBA" id="ARBA00004236"/>
    </source>
</evidence>
<comment type="caution">
    <text evidence="26">The sequence shown here is derived from an EMBL/GenBank/DDBJ whole genome shotgun (WGS) entry which is preliminary data.</text>
</comment>
<evidence type="ECO:0000256" key="3">
    <source>
        <dbReference type="ARBA" id="ARBA00004613"/>
    </source>
</evidence>
<evidence type="ECO:0000256" key="19">
    <source>
        <dbReference type="ARBA" id="ARBA00076481"/>
    </source>
</evidence>
<dbReference type="PRINTS" id="PR01539">
    <property type="entry name" value="INTRLEUKN1R2"/>
</dbReference>
<dbReference type="InterPro" id="IPR003599">
    <property type="entry name" value="Ig_sub"/>
</dbReference>
<evidence type="ECO:0000256" key="9">
    <source>
        <dbReference type="ARBA" id="ARBA00022737"/>
    </source>
</evidence>
<evidence type="ECO:0000256" key="21">
    <source>
        <dbReference type="ARBA" id="ARBA00079536"/>
    </source>
</evidence>
<keyword evidence="7 24" id="KW-0812">Transmembrane</keyword>
<evidence type="ECO:0000256" key="22">
    <source>
        <dbReference type="ARBA" id="ARBA00079822"/>
    </source>
</evidence>
<dbReference type="InterPro" id="IPR003598">
    <property type="entry name" value="Ig_sub2"/>
</dbReference>
<comment type="similarity">
    <text evidence="4">Belongs to the interleukin-1 receptor family.</text>
</comment>
<dbReference type="GO" id="GO:0005576">
    <property type="term" value="C:extracellular region"/>
    <property type="evidence" value="ECO:0007669"/>
    <property type="project" value="UniProtKB-SubCell"/>
</dbReference>
<dbReference type="EMBL" id="JBBHLL010000026">
    <property type="protein sequence ID" value="KAK7828474.1"/>
    <property type="molecule type" value="Genomic_DNA"/>
</dbReference>
<evidence type="ECO:0000256" key="12">
    <source>
        <dbReference type="ARBA" id="ARBA00023157"/>
    </source>
</evidence>
<dbReference type="Pfam" id="PF00047">
    <property type="entry name" value="ig"/>
    <property type="match status" value="1"/>
</dbReference>
<dbReference type="PANTHER" id="PTHR11890">
    <property type="entry name" value="INTERLEUKIN-1 RECEPTOR FAMILY MEMBER"/>
    <property type="match status" value="1"/>
</dbReference>
<dbReference type="SUPFAM" id="SSF48726">
    <property type="entry name" value="Immunoglobulin"/>
    <property type="match status" value="3"/>
</dbReference>
<keyword evidence="15" id="KW-0393">Immunoglobulin domain</keyword>
<dbReference type="InterPro" id="IPR013783">
    <property type="entry name" value="Ig-like_fold"/>
</dbReference>
<evidence type="ECO:0000256" key="6">
    <source>
        <dbReference type="ARBA" id="ARBA00022525"/>
    </source>
</evidence>
<dbReference type="InterPro" id="IPR004077">
    <property type="entry name" value="IL-1_rcpt_II-typ"/>
</dbReference>
<name>A0AAW0JPF3_MYOGA</name>
<evidence type="ECO:0000256" key="23">
    <source>
        <dbReference type="SAM" id="MobiDB-lite"/>
    </source>
</evidence>
<feature type="domain" description="Ig-like" evidence="25">
    <location>
        <begin position="62"/>
        <end position="167"/>
    </location>
</feature>
<keyword evidence="10 24" id="KW-1133">Transmembrane helix</keyword>